<dbReference type="InterPro" id="IPR011990">
    <property type="entry name" value="TPR-like_helical_dom_sf"/>
</dbReference>
<evidence type="ECO:0008006" key="3">
    <source>
        <dbReference type="Google" id="ProtNLM"/>
    </source>
</evidence>
<dbReference type="Proteomes" id="UP001500353">
    <property type="component" value="Unassembled WGS sequence"/>
</dbReference>
<dbReference type="RefSeq" id="WP_345205491.1">
    <property type="nucleotide sequence ID" value="NZ_BAABHX010000004.1"/>
</dbReference>
<reference evidence="2" key="1">
    <citation type="journal article" date="2019" name="Int. J. Syst. Evol. Microbiol.">
        <title>The Global Catalogue of Microorganisms (GCM) 10K type strain sequencing project: providing services to taxonomists for standard genome sequencing and annotation.</title>
        <authorList>
            <consortium name="The Broad Institute Genomics Platform"/>
            <consortium name="The Broad Institute Genome Sequencing Center for Infectious Disease"/>
            <person name="Wu L."/>
            <person name="Ma J."/>
        </authorList>
    </citation>
    <scope>NUCLEOTIDE SEQUENCE [LARGE SCALE GENOMIC DNA]</scope>
    <source>
        <strain evidence="2">JCM 18019</strain>
    </source>
</reference>
<evidence type="ECO:0000313" key="1">
    <source>
        <dbReference type="EMBL" id="GAA5095934.1"/>
    </source>
</evidence>
<evidence type="ECO:0000313" key="2">
    <source>
        <dbReference type="Proteomes" id="UP001500353"/>
    </source>
</evidence>
<dbReference type="EMBL" id="BAABHX010000004">
    <property type="protein sequence ID" value="GAA5095934.1"/>
    <property type="molecule type" value="Genomic_DNA"/>
</dbReference>
<sequence length="321" mass="38541">MKKLLLIILFICYIKNYSQSQQLKGEWILDKIVKSDGENLEINNSKYSMEIFYKINPNELSINEIKFKAKFYLDKISLENRKFKYWFEEKYLLLQEDNEVSLLLKAEDFIKKYPEFKPKIEIRNNDSLLIANKIIHPIFNNEKTFDDFIIPLMTQEASKDMDDLYFKIQYILTKDNKITNIEILDKRTPQYDTQFIQALKKGEKYFENPYGMNMLVTKEIHFLKFYQDLNDKSEKELYNIIHEGSQYYDNNNFDKAIEKFNKLNELKIKENRFTIRLHEGYTKLAISYLAVGKNDEACINFRKAGDLTNFEVRNYLINFCK</sequence>
<gene>
    <name evidence="1" type="ORF">GCM10023210_29220</name>
</gene>
<dbReference type="SUPFAM" id="SSF48452">
    <property type="entry name" value="TPR-like"/>
    <property type="match status" value="1"/>
</dbReference>
<comment type="caution">
    <text evidence="1">The sequence shown here is derived from an EMBL/GenBank/DDBJ whole genome shotgun (WGS) entry which is preliminary data.</text>
</comment>
<name>A0ABP9MLF9_9FLAO</name>
<accession>A0ABP9MLF9</accession>
<organism evidence="1 2">
    <name type="scientific">Chryseobacterium ginsengisoli</name>
    <dbReference type="NCBI Taxonomy" id="363853"/>
    <lineage>
        <taxon>Bacteria</taxon>
        <taxon>Pseudomonadati</taxon>
        <taxon>Bacteroidota</taxon>
        <taxon>Flavobacteriia</taxon>
        <taxon>Flavobacteriales</taxon>
        <taxon>Weeksellaceae</taxon>
        <taxon>Chryseobacterium group</taxon>
        <taxon>Chryseobacterium</taxon>
    </lineage>
</organism>
<dbReference type="Gene3D" id="1.25.40.10">
    <property type="entry name" value="Tetratricopeptide repeat domain"/>
    <property type="match status" value="1"/>
</dbReference>
<protein>
    <recommendedName>
        <fullName evidence="3">Tetratricopeptide repeat protein</fullName>
    </recommendedName>
</protein>
<keyword evidence="2" id="KW-1185">Reference proteome</keyword>
<proteinExistence type="predicted"/>